<dbReference type="InterPro" id="IPR051531">
    <property type="entry name" value="N-acetyltransferase"/>
</dbReference>
<dbReference type="RefSeq" id="WP_109941898.1">
    <property type="nucleotide sequence ID" value="NZ_CP176366.1"/>
</dbReference>
<protein>
    <submittedName>
        <fullName evidence="5">N-acetyltransferase</fullName>
    </submittedName>
</protein>
<keyword evidence="2" id="KW-0012">Acyltransferase</keyword>
<dbReference type="PROSITE" id="PS51186">
    <property type="entry name" value="GNAT"/>
    <property type="match status" value="1"/>
</dbReference>
<keyword evidence="1 5" id="KW-0808">Transferase</keyword>
<comment type="caution">
    <text evidence="5">The sequence shown here is derived from an EMBL/GenBank/DDBJ whole genome shotgun (WGS) entry which is preliminary data.</text>
</comment>
<dbReference type="Pfam" id="PF13302">
    <property type="entry name" value="Acetyltransf_3"/>
    <property type="match status" value="1"/>
</dbReference>
<dbReference type="GO" id="GO:0016747">
    <property type="term" value="F:acyltransferase activity, transferring groups other than amino-acyl groups"/>
    <property type="evidence" value="ECO:0007669"/>
    <property type="project" value="InterPro"/>
</dbReference>
<dbReference type="SUPFAM" id="SSF55729">
    <property type="entry name" value="Acyl-CoA N-acyltransferases (Nat)"/>
    <property type="match status" value="1"/>
</dbReference>
<dbReference type="InterPro" id="IPR016181">
    <property type="entry name" value="Acyl_CoA_acyltransferase"/>
</dbReference>
<gene>
    <name evidence="5" type="ORF">DLD82_14805</name>
</gene>
<dbReference type="Gene3D" id="3.40.630.30">
    <property type="match status" value="1"/>
</dbReference>
<dbReference type="GeneID" id="97608163"/>
<evidence type="ECO:0000256" key="2">
    <source>
        <dbReference type="ARBA" id="ARBA00023315"/>
    </source>
</evidence>
<proteinExistence type="inferred from homology"/>
<dbReference type="PANTHER" id="PTHR43792">
    <property type="entry name" value="GNAT FAMILY, PUTATIVE (AFU_ORTHOLOGUE AFUA_3G00765)-RELATED-RELATED"/>
    <property type="match status" value="1"/>
</dbReference>
<evidence type="ECO:0000259" key="4">
    <source>
        <dbReference type="PROSITE" id="PS51186"/>
    </source>
</evidence>
<organism evidence="5 6">
    <name type="scientific">Methanospirillum stamsii</name>
    <dbReference type="NCBI Taxonomy" id="1277351"/>
    <lineage>
        <taxon>Archaea</taxon>
        <taxon>Methanobacteriati</taxon>
        <taxon>Methanobacteriota</taxon>
        <taxon>Stenosarchaea group</taxon>
        <taxon>Methanomicrobia</taxon>
        <taxon>Methanomicrobiales</taxon>
        <taxon>Methanospirillaceae</taxon>
        <taxon>Methanospirillum</taxon>
    </lineage>
</organism>
<dbReference type="PANTHER" id="PTHR43792:SF8">
    <property type="entry name" value="[RIBOSOMAL PROTEIN US5]-ALANINE N-ACETYLTRANSFERASE"/>
    <property type="match status" value="1"/>
</dbReference>
<evidence type="ECO:0000313" key="5">
    <source>
        <dbReference type="EMBL" id="PWR70764.1"/>
    </source>
</evidence>
<dbReference type="InterPro" id="IPR000182">
    <property type="entry name" value="GNAT_dom"/>
</dbReference>
<evidence type="ECO:0000256" key="3">
    <source>
        <dbReference type="ARBA" id="ARBA00038502"/>
    </source>
</evidence>
<evidence type="ECO:0000256" key="1">
    <source>
        <dbReference type="ARBA" id="ARBA00022679"/>
    </source>
</evidence>
<sequence length="183" mass="20585">MSLNYPSLITNRLNLRAFTLFDVDELCSLAGDRRISDMCLNIPHPYLPETGSNWISDHSTAFNEKKAVIFAVCQKNGGKLVGACGMELEFSDKRGELGYWIGHPYQGNGYATEAVLETLRYGFTYLFLHRITATSISWNSSSAHVLEKAGFQKEGLLRRHVLKNGAFADLIMWGILRDEFADE</sequence>
<comment type="similarity">
    <text evidence="3">Belongs to the acetyltransferase family. RimJ subfamily.</text>
</comment>
<dbReference type="Proteomes" id="UP000245934">
    <property type="component" value="Unassembled WGS sequence"/>
</dbReference>
<reference evidence="5 6" key="1">
    <citation type="submission" date="2018-05" db="EMBL/GenBank/DDBJ databases">
        <title>Draft genome of Methanospirillum stamsii Pt1.</title>
        <authorList>
            <person name="Dueholm M.S."/>
            <person name="Nielsen P.H."/>
            <person name="Bakmann L.F."/>
            <person name="Otzen D.E."/>
        </authorList>
    </citation>
    <scope>NUCLEOTIDE SEQUENCE [LARGE SCALE GENOMIC DNA]</scope>
    <source>
        <strain evidence="5 6">Pt1</strain>
    </source>
</reference>
<name>A0A2V2MRA7_9EURY</name>
<dbReference type="OrthoDB" id="120213at2157"/>
<keyword evidence="6" id="KW-1185">Reference proteome</keyword>
<accession>A0A2V2MRA7</accession>
<dbReference type="EMBL" id="QGMZ01000039">
    <property type="protein sequence ID" value="PWR70764.1"/>
    <property type="molecule type" value="Genomic_DNA"/>
</dbReference>
<evidence type="ECO:0000313" key="6">
    <source>
        <dbReference type="Proteomes" id="UP000245934"/>
    </source>
</evidence>
<dbReference type="AlphaFoldDB" id="A0A2V2MRA7"/>
<feature type="domain" description="N-acetyltransferase" evidence="4">
    <location>
        <begin position="13"/>
        <end position="177"/>
    </location>
</feature>